<name>A0A0L8IH55_OCTBM</name>
<reference evidence="1" key="1">
    <citation type="submission" date="2015-07" db="EMBL/GenBank/DDBJ databases">
        <title>MeaNS - Measles Nucleotide Surveillance Program.</title>
        <authorList>
            <person name="Tran T."/>
            <person name="Druce J."/>
        </authorList>
    </citation>
    <scope>NUCLEOTIDE SEQUENCE</scope>
    <source>
        <strain evidence="1">UCB-OBI-ISO-001</strain>
        <tissue evidence="1">Gonad</tissue>
    </source>
</reference>
<sequence>DLSADIEENVQNKLQDSEFVLQIGESTYISNKIQLFTFIRFIDGNQIINQFCCKEMPLITRGQDIFDILSACLEKWNLSWNSCVGIYTDGAPSMIGSIKGFVLLVKQQQNPNVICTRCFLHRECRLFEQICVDIDSQHKCLLLHTKVRWLSNGEVLRHIHELQGELHAFFKEVKYEHFLEYLQCEFWVSKLEYLRKIFAQLNSINTSIQEMAPIVFEHLTNLEEKLNFYFLSLNTEEYDWVQNTFIKIPSSIGLKICEEEELASMSSDRRLKTKYTELHIYFFIAHRGLKIEGTNKDRQKD</sequence>
<proteinExistence type="predicted"/>
<dbReference type="InterPro" id="IPR012337">
    <property type="entry name" value="RNaseH-like_sf"/>
</dbReference>
<feature type="non-terminal residue" evidence="1">
    <location>
        <position position="1"/>
    </location>
</feature>
<dbReference type="EMBL" id="KQ415726">
    <property type="protein sequence ID" value="KOG00811.1"/>
    <property type="molecule type" value="Genomic_DNA"/>
</dbReference>
<accession>A0A0L8IH55</accession>
<gene>
    <name evidence="1" type="ORF">OCBIM_22031817mg</name>
</gene>
<dbReference type="SUPFAM" id="SSF53098">
    <property type="entry name" value="Ribonuclease H-like"/>
    <property type="match status" value="1"/>
</dbReference>
<evidence type="ECO:0008006" key="2">
    <source>
        <dbReference type="Google" id="ProtNLM"/>
    </source>
</evidence>
<dbReference type="AlphaFoldDB" id="A0A0L8IH55"/>
<dbReference type="OrthoDB" id="6137485at2759"/>
<organism evidence="1">
    <name type="scientific">Octopus bimaculoides</name>
    <name type="common">California two-spotted octopus</name>
    <dbReference type="NCBI Taxonomy" id="37653"/>
    <lineage>
        <taxon>Eukaryota</taxon>
        <taxon>Metazoa</taxon>
        <taxon>Spiralia</taxon>
        <taxon>Lophotrochozoa</taxon>
        <taxon>Mollusca</taxon>
        <taxon>Cephalopoda</taxon>
        <taxon>Coleoidea</taxon>
        <taxon>Octopodiformes</taxon>
        <taxon>Octopoda</taxon>
        <taxon>Incirrata</taxon>
        <taxon>Octopodidae</taxon>
        <taxon>Octopus</taxon>
    </lineage>
</organism>
<dbReference type="PANTHER" id="PTHR45913">
    <property type="entry name" value="EPM2A-INTERACTING PROTEIN 1"/>
    <property type="match status" value="1"/>
</dbReference>
<protein>
    <recommendedName>
        <fullName evidence="2">DUF4371 domain-containing protein</fullName>
    </recommendedName>
</protein>
<evidence type="ECO:0000313" key="1">
    <source>
        <dbReference type="EMBL" id="KOG00811.1"/>
    </source>
</evidence>
<dbReference type="STRING" id="37653.A0A0L8IH55"/>
<dbReference type="PANTHER" id="PTHR45913:SF19">
    <property type="entry name" value="LOW QUALITY PROTEIN: ZINC FINGER BED DOMAIN-CONTAINING PROTEIN 5-LIKE"/>
    <property type="match status" value="1"/>
</dbReference>